<protein>
    <submittedName>
        <fullName evidence="2">Uncharacterized protein</fullName>
    </submittedName>
</protein>
<feature type="compositionally biased region" description="Basic and acidic residues" evidence="1">
    <location>
        <begin position="56"/>
        <end position="69"/>
    </location>
</feature>
<organism evidence="2 3">
    <name type="scientific">Colletotrichum cuscutae</name>
    <dbReference type="NCBI Taxonomy" id="1209917"/>
    <lineage>
        <taxon>Eukaryota</taxon>
        <taxon>Fungi</taxon>
        <taxon>Dikarya</taxon>
        <taxon>Ascomycota</taxon>
        <taxon>Pezizomycotina</taxon>
        <taxon>Sordariomycetes</taxon>
        <taxon>Hypocreomycetidae</taxon>
        <taxon>Glomerellales</taxon>
        <taxon>Glomerellaceae</taxon>
        <taxon>Colletotrichum</taxon>
        <taxon>Colletotrichum acutatum species complex</taxon>
    </lineage>
</organism>
<keyword evidence="3" id="KW-1185">Reference proteome</keyword>
<evidence type="ECO:0000313" key="2">
    <source>
        <dbReference type="EMBL" id="KAK1490226.1"/>
    </source>
</evidence>
<feature type="region of interest" description="Disordered" evidence="1">
    <location>
        <begin position="45"/>
        <end position="69"/>
    </location>
</feature>
<name>A0AAI9Y8V6_9PEZI</name>
<sequence>MTTILRRGRSKKWDKKRFGVAWRGVSPKKDETRLFYIDDNVGRRGAPRAYQPKGATHGEKQGFPKGRADGGGESTQVCFMIFFVFSTTFPSWPSRPLHTGTYLEPGRSSAKERMVSAKEKQKKEGRGNLETATERGPACHLSQPVIKRAASHTTLERALSSKYLTTYAYDFMPPVWFSQNGSYCTPITRHTRVRIPEINHITELKERINHSECCLILRTQDTAQIRCTAASAYPARERKKERKKPSVRPASWASGCGIHDFNTFPSPCPVPLGGYGAIFSNLSLARGDRLSDRRVYVHDDCGGFHLT</sequence>
<dbReference type="EMBL" id="MPDP01000042">
    <property type="protein sequence ID" value="KAK1490226.1"/>
    <property type="molecule type" value="Genomic_DNA"/>
</dbReference>
<gene>
    <name evidence="2" type="ORF">CCUS01_14495</name>
</gene>
<comment type="caution">
    <text evidence="2">The sequence shown here is derived from an EMBL/GenBank/DDBJ whole genome shotgun (WGS) entry which is preliminary data.</text>
</comment>
<feature type="region of interest" description="Disordered" evidence="1">
    <location>
        <begin position="118"/>
        <end position="137"/>
    </location>
</feature>
<dbReference type="Proteomes" id="UP001239213">
    <property type="component" value="Unassembled WGS sequence"/>
</dbReference>
<evidence type="ECO:0000313" key="3">
    <source>
        <dbReference type="Proteomes" id="UP001239213"/>
    </source>
</evidence>
<evidence type="ECO:0000256" key="1">
    <source>
        <dbReference type="SAM" id="MobiDB-lite"/>
    </source>
</evidence>
<dbReference type="AlphaFoldDB" id="A0AAI9Y8V6"/>
<proteinExistence type="predicted"/>
<reference evidence="2" key="1">
    <citation type="submission" date="2016-11" db="EMBL/GenBank/DDBJ databases">
        <title>The genome sequence of Colletotrichum cuscutae.</title>
        <authorList>
            <person name="Baroncelli R."/>
        </authorList>
    </citation>
    <scope>NUCLEOTIDE SEQUENCE</scope>
    <source>
        <strain evidence="2">IMI 304802</strain>
    </source>
</reference>
<feature type="compositionally biased region" description="Basic and acidic residues" evidence="1">
    <location>
        <begin position="118"/>
        <end position="127"/>
    </location>
</feature>
<accession>A0AAI9Y8V6</accession>